<feature type="compositionally biased region" description="Basic and acidic residues" evidence="2">
    <location>
        <begin position="1002"/>
        <end position="1011"/>
    </location>
</feature>
<dbReference type="KEGG" id="svp:Pan189_04990"/>
<reference evidence="3 4" key="1">
    <citation type="submission" date="2019-02" db="EMBL/GenBank/DDBJ databases">
        <title>Deep-cultivation of Planctomycetes and their phenomic and genomic characterization uncovers novel biology.</title>
        <authorList>
            <person name="Wiegand S."/>
            <person name="Jogler M."/>
            <person name="Boedeker C."/>
            <person name="Pinto D."/>
            <person name="Vollmers J."/>
            <person name="Rivas-Marin E."/>
            <person name="Kohn T."/>
            <person name="Peeters S.H."/>
            <person name="Heuer A."/>
            <person name="Rast P."/>
            <person name="Oberbeckmann S."/>
            <person name="Bunk B."/>
            <person name="Jeske O."/>
            <person name="Meyerdierks A."/>
            <person name="Storesund J.E."/>
            <person name="Kallscheuer N."/>
            <person name="Luecker S."/>
            <person name="Lage O.M."/>
            <person name="Pohl T."/>
            <person name="Merkel B.J."/>
            <person name="Hornburger P."/>
            <person name="Mueller R.-W."/>
            <person name="Bruemmer F."/>
            <person name="Labrenz M."/>
            <person name="Spormann A.M."/>
            <person name="Op den Camp H."/>
            <person name="Overmann J."/>
            <person name="Amann R."/>
            <person name="Jetten M.S.M."/>
            <person name="Mascher T."/>
            <person name="Medema M.H."/>
            <person name="Devos D.P."/>
            <person name="Kaster A.-K."/>
            <person name="Ovreas L."/>
            <person name="Rohde M."/>
            <person name="Galperin M.Y."/>
            <person name="Jogler C."/>
        </authorList>
    </citation>
    <scope>NUCLEOTIDE SEQUENCE [LARGE SCALE GENOMIC DNA]</scope>
    <source>
        <strain evidence="3 4">Pan189</strain>
    </source>
</reference>
<dbReference type="SUPFAM" id="SSF56954">
    <property type="entry name" value="Outer membrane efflux proteins (OEP)"/>
    <property type="match status" value="2"/>
</dbReference>
<dbReference type="PROSITE" id="PS51257">
    <property type="entry name" value="PROKAR_LIPOPROTEIN"/>
    <property type="match status" value="1"/>
</dbReference>
<feature type="region of interest" description="Disordered" evidence="2">
    <location>
        <begin position="55"/>
        <end position="83"/>
    </location>
</feature>
<evidence type="ECO:0000256" key="2">
    <source>
        <dbReference type="SAM" id="MobiDB-lite"/>
    </source>
</evidence>
<dbReference type="PANTHER" id="PTHR30203:SF33">
    <property type="entry name" value="BLR4455 PROTEIN"/>
    <property type="match status" value="1"/>
</dbReference>
<dbReference type="AlphaFoldDB" id="A0A517QX20"/>
<organism evidence="3 4">
    <name type="scientific">Stratiformator vulcanicus</name>
    <dbReference type="NCBI Taxonomy" id="2527980"/>
    <lineage>
        <taxon>Bacteria</taxon>
        <taxon>Pseudomonadati</taxon>
        <taxon>Planctomycetota</taxon>
        <taxon>Planctomycetia</taxon>
        <taxon>Planctomycetales</taxon>
        <taxon>Planctomycetaceae</taxon>
        <taxon>Stratiformator</taxon>
    </lineage>
</organism>
<dbReference type="EMBL" id="CP036268">
    <property type="protein sequence ID" value="QDT36144.1"/>
    <property type="molecule type" value="Genomic_DNA"/>
</dbReference>
<dbReference type="InterPro" id="IPR010131">
    <property type="entry name" value="MdtP/NodT-like"/>
</dbReference>
<feature type="compositionally biased region" description="Basic and acidic residues" evidence="2">
    <location>
        <begin position="975"/>
        <end position="986"/>
    </location>
</feature>
<protein>
    <submittedName>
        <fullName evidence="3">Outer membrane efflux protein</fullName>
    </submittedName>
</protein>
<feature type="compositionally biased region" description="Basic and acidic residues" evidence="2">
    <location>
        <begin position="62"/>
        <end position="72"/>
    </location>
</feature>
<dbReference type="RefSeq" id="WP_145362369.1">
    <property type="nucleotide sequence ID" value="NZ_CP036268.1"/>
</dbReference>
<feature type="region of interest" description="Disordered" evidence="2">
    <location>
        <begin position="931"/>
        <end position="1011"/>
    </location>
</feature>
<name>A0A517QX20_9PLAN</name>
<accession>A0A517QX20</accession>
<dbReference type="OrthoDB" id="235971at2"/>
<evidence type="ECO:0000313" key="3">
    <source>
        <dbReference type="EMBL" id="QDT36144.1"/>
    </source>
</evidence>
<proteinExistence type="predicted"/>
<feature type="coiled-coil region" evidence="1">
    <location>
        <begin position="420"/>
        <end position="487"/>
    </location>
</feature>
<evidence type="ECO:0000256" key="1">
    <source>
        <dbReference type="SAM" id="Coils"/>
    </source>
</evidence>
<dbReference type="Gene3D" id="1.20.1600.10">
    <property type="entry name" value="Outer membrane efflux proteins (OEP)"/>
    <property type="match status" value="2"/>
</dbReference>
<feature type="region of interest" description="Disordered" evidence="2">
    <location>
        <begin position="889"/>
        <end position="915"/>
    </location>
</feature>
<keyword evidence="1" id="KW-0175">Coiled coil</keyword>
<evidence type="ECO:0000313" key="4">
    <source>
        <dbReference type="Proteomes" id="UP000317318"/>
    </source>
</evidence>
<sequence length="1011" mass="112717">MGRRLPPGRLTSIVMLLIASAAIAVSGCSRSYWRRNADKESYALIQEKTTLDPRWTPPRIDVTPDPRSRNFDPYDPDFGPTPPDDEAAHIYMERVGDFGEIKQSKYWNKIGMSVDGENPFWVESLAASSGGFEQVAAESAAAPPAPAVMSDDEFDGGFNTEDPYDERGQTVDDGASAEEFTLPLPAPSIERLPTEDQRFDDIDPILPPRIEETTPRAETFVEPGMLDPESYNAIAPEGGLDLTQANPDLPALREITLADAIELSYMNNRNYQSVIEDLYLTALALSFERFQFDVRFLGFGGTPSGDIDFVSPPEPGRDRVAMNNRAGVSQLLPAGGQWIIELANNTLWLFGAGDQEQTFSALSYSVVQPLLLGAGRKVVLESLTQAERNVLYSARDLARFRQTFFVDTVSGGPGGGYLQLLAQKQTIVNLEGNIRRLEQQLDVLKADTLEQDVLAVAQLESSLLSNLNRLRSARRSLQDDFDQFKIQLGLPPEIYLTLDDSLLKTFELIDNELADVETQIMGFFDFYRTIDPDIPEPERLRRSISDLVRLRGLVRQSGIELVSADMEEVLELLPARLESLPDEASRRRVEENVAGDRTLFDEANSQLELASVEVEALRGIDFDEPRTNEQYVQIYGEVRTALDRLLKVSRNLQAAQAGFRTELIELVPYDIPLEESLGLGLANRFDLMNQRALAVDARRQVELTANALKGVVNVVVEGDVRTRPLSQNRGNNPFDFRADDSTFRAGLEFVTPLDQIDERNDYRASLIAAQRERRNTISLTDSVIADIRQNWRQIEVFQRNFEVARDALRVAALQYDLTVELVSPPPGENPSSGLDILNALSNLLSAQNDLIGIWVSYETARLNIYSAMGTLQVDERGLWTDPFYQNGLRIPDPPVTESAPPAPLPGPELPAEDDDRGISALRPVLRFEDSRKGESEWNTVQRAATQTSPPIGDSIRSVSYEQPSRRNAPDTATLRVERDRIAKSPEQRTTGGPKPLFPDTFGLEKRLDRGN</sequence>
<dbReference type="PANTHER" id="PTHR30203">
    <property type="entry name" value="OUTER MEMBRANE CATION EFFLUX PROTEIN"/>
    <property type="match status" value="1"/>
</dbReference>
<dbReference type="GO" id="GO:0015562">
    <property type="term" value="F:efflux transmembrane transporter activity"/>
    <property type="evidence" value="ECO:0007669"/>
    <property type="project" value="InterPro"/>
</dbReference>
<feature type="compositionally biased region" description="Polar residues" evidence="2">
    <location>
        <begin position="936"/>
        <end position="949"/>
    </location>
</feature>
<keyword evidence="4" id="KW-1185">Reference proteome</keyword>
<dbReference type="Proteomes" id="UP000317318">
    <property type="component" value="Chromosome"/>
</dbReference>
<gene>
    <name evidence="3" type="ORF">Pan189_04990</name>
</gene>